<comment type="similarity">
    <text evidence="2 10">Belongs to the sodium:solute symporter (SSF) (TC 2.A.21) family.</text>
</comment>
<evidence type="ECO:0000256" key="2">
    <source>
        <dbReference type="ARBA" id="ARBA00006434"/>
    </source>
</evidence>
<feature type="transmembrane region" description="Helical" evidence="11">
    <location>
        <begin position="272"/>
        <end position="295"/>
    </location>
</feature>
<feature type="transmembrane region" description="Helical" evidence="11">
    <location>
        <begin position="463"/>
        <end position="484"/>
    </location>
</feature>
<evidence type="ECO:0000256" key="1">
    <source>
        <dbReference type="ARBA" id="ARBA00004141"/>
    </source>
</evidence>
<keyword evidence="9" id="KW-0915">Sodium</keyword>
<feature type="transmembrane region" description="Helical" evidence="11">
    <location>
        <begin position="316"/>
        <end position="337"/>
    </location>
</feature>
<keyword evidence="3" id="KW-0813">Transport</keyword>
<dbReference type="RefSeq" id="WP_154738979.1">
    <property type="nucleotide sequence ID" value="NZ_WMBQ01000001.1"/>
</dbReference>
<evidence type="ECO:0000256" key="8">
    <source>
        <dbReference type="ARBA" id="ARBA00023136"/>
    </source>
</evidence>
<feature type="transmembrane region" description="Helical" evidence="11">
    <location>
        <begin position="48"/>
        <end position="68"/>
    </location>
</feature>
<evidence type="ECO:0000313" key="13">
    <source>
        <dbReference type="Proteomes" id="UP000440694"/>
    </source>
</evidence>
<evidence type="ECO:0000256" key="5">
    <source>
        <dbReference type="ARBA" id="ARBA00022692"/>
    </source>
</evidence>
<feature type="transmembrane region" description="Helical" evidence="11">
    <location>
        <begin position="105"/>
        <end position="127"/>
    </location>
</feature>
<proteinExistence type="inferred from homology"/>
<sequence>MTLDAPSTEPSRMRALAVFLGLGVSILLGVAVLVIFGRAGAAATWIDGGYWALGIGIAALLAVAGTRVRAHWGSLIGGLTIAVGTVTGAFFLALAGAIFSMGFDGLAFALGLGAGCLLLQLVVAPRFAQTGAQSLADLFALRYPGRAARIACALAVGISMLTLLVAELMATGLIGSRLLGVDYGLAIVVGAFAVFACFIVRGRGSGGLDGLLFPILIVAVLVPLVMLSASWYGLPVPQIAYGNALAQLQGLEESLLEQELADPAYMKPMMTAFLTLTPLNFAGIVLGLALGVAALPSLLRRQGAAAGTVRDVRWSAFWALVFVAFLLTLAPVAAAYAKLQIATLIGDRTPIANLPAWVFTYGKLGMLHVCGQAATDAAAVAQACAALPDTSAALRLQDIALDPDIVTLALPEITGLDSVWLGVMATAALATALVAALGPLTSVVRAVIGNHADAHSEQRTPRLASYGVAAVALAATAFAAVAHPGGIVEVATWSFTLVASSLFPALFAALWWRRASSYGAAAAMLAGLAVALVYLIGPQVFPVPFFEATAVLSNAGVSGLEYLGELKDAWSAAEPGAAKDAAWTALEAYARSSADWWGISGLAAALVAVPASIVTLVVVSLLAPAGRRAAETAP</sequence>
<dbReference type="GO" id="GO:0006814">
    <property type="term" value="P:sodium ion transport"/>
    <property type="evidence" value="ECO:0007669"/>
    <property type="project" value="UniProtKB-KW"/>
</dbReference>
<comment type="caution">
    <text evidence="12">The sequence shown here is derived from an EMBL/GenBank/DDBJ whole genome shotgun (WGS) entry which is preliminary data.</text>
</comment>
<dbReference type="AlphaFoldDB" id="A0A6I3KJH8"/>
<dbReference type="Proteomes" id="UP000440694">
    <property type="component" value="Unassembled WGS sequence"/>
</dbReference>
<dbReference type="InterPro" id="IPR001734">
    <property type="entry name" value="Na/solute_symporter"/>
</dbReference>
<accession>A0A6I3KJH8</accession>
<keyword evidence="9" id="KW-0406">Ion transport</keyword>
<feature type="transmembrane region" description="Helical" evidence="11">
    <location>
        <begin position="490"/>
        <end position="511"/>
    </location>
</feature>
<evidence type="ECO:0000256" key="3">
    <source>
        <dbReference type="ARBA" id="ARBA00022448"/>
    </source>
</evidence>
<evidence type="ECO:0000256" key="6">
    <source>
        <dbReference type="ARBA" id="ARBA00022847"/>
    </source>
</evidence>
<keyword evidence="13" id="KW-1185">Reference proteome</keyword>
<dbReference type="InterPro" id="IPR018212">
    <property type="entry name" value="Na/solute_symporter_CS"/>
</dbReference>
<dbReference type="GO" id="GO:0015293">
    <property type="term" value="F:symporter activity"/>
    <property type="evidence" value="ECO:0007669"/>
    <property type="project" value="UniProtKB-KW"/>
</dbReference>
<dbReference type="InterPro" id="IPR050277">
    <property type="entry name" value="Sodium:Solute_Symporter"/>
</dbReference>
<dbReference type="PANTHER" id="PTHR48086">
    <property type="entry name" value="SODIUM/PROLINE SYMPORTER-RELATED"/>
    <property type="match status" value="1"/>
</dbReference>
<feature type="transmembrane region" description="Helical" evidence="11">
    <location>
        <begin position="15"/>
        <end position="36"/>
    </location>
</feature>
<dbReference type="PROSITE" id="PS50283">
    <property type="entry name" value="NA_SOLUT_SYMP_3"/>
    <property type="match status" value="1"/>
</dbReference>
<reference evidence="12 13" key="1">
    <citation type="submission" date="2019-11" db="EMBL/GenBank/DDBJ databases">
        <title>Identification of a novel strain.</title>
        <authorList>
            <person name="Xu Q."/>
            <person name="Wang G."/>
        </authorList>
    </citation>
    <scope>NUCLEOTIDE SEQUENCE [LARGE SCALE GENOMIC DNA]</scope>
    <source>
        <strain evidence="13">xq</strain>
    </source>
</reference>
<name>A0A6I3KJH8_9HYPH</name>
<feature type="transmembrane region" description="Helical" evidence="11">
    <location>
        <begin position="419"/>
        <end position="442"/>
    </location>
</feature>
<dbReference type="GO" id="GO:0046942">
    <property type="term" value="P:carboxylic acid transport"/>
    <property type="evidence" value="ECO:0007669"/>
    <property type="project" value="UniProtKB-ARBA"/>
</dbReference>
<dbReference type="PROSITE" id="PS00457">
    <property type="entry name" value="NA_SOLUT_SYMP_2"/>
    <property type="match status" value="1"/>
</dbReference>
<keyword evidence="6" id="KW-0769">Symport</keyword>
<evidence type="ECO:0000256" key="9">
    <source>
        <dbReference type="ARBA" id="ARBA00023201"/>
    </source>
</evidence>
<comment type="subcellular location">
    <subcellularLocation>
        <location evidence="1">Membrane</location>
        <topology evidence="1">Multi-pass membrane protein</topology>
    </subcellularLocation>
</comment>
<dbReference type="InterPro" id="IPR038377">
    <property type="entry name" value="Na/Glc_symporter_sf"/>
</dbReference>
<evidence type="ECO:0000313" key="12">
    <source>
        <dbReference type="EMBL" id="MTD94569.1"/>
    </source>
</evidence>
<dbReference type="Pfam" id="PF00474">
    <property type="entry name" value="SSF"/>
    <property type="match status" value="1"/>
</dbReference>
<dbReference type="GO" id="GO:0005886">
    <property type="term" value="C:plasma membrane"/>
    <property type="evidence" value="ECO:0007669"/>
    <property type="project" value="TreeGrafter"/>
</dbReference>
<feature type="transmembrane region" description="Helical" evidence="11">
    <location>
        <begin position="178"/>
        <end position="199"/>
    </location>
</feature>
<keyword evidence="9" id="KW-0739">Sodium transport</keyword>
<keyword evidence="5 11" id="KW-0812">Transmembrane</keyword>
<keyword evidence="7 11" id="KW-1133">Transmembrane helix</keyword>
<keyword evidence="8 11" id="KW-0472">Membrane</keyword>
<evidence type="ECO:0000256" key="11">
    <source>
        <dbReference type="SAM" id="Phobius"/>
    </source>
</evidence>
<feature type="transmembrane region" description="Helical" evidence="11">
    <location>
        <begin position="147"/>
        <end position="166"/>
    </location>
</feature>
<feature type="transmembrane region" description="Helical" evidence="11">
    <location>
        <begin position="75"/>
        <end position="99"/>
    </location>
</feature>
<feature type="transmembrane region" description="Helical" evidence="11">
    <location>
        <begin position="211"/>
        <end position="234"/>
    </location>
</feature>
<feature type="transmembrane region" description="Helical" evidence="11">
    <location>
        <begin position="518"/>
        <end position="537"/>
    </location>
</feature>
<evidence type="ECO:0000256" key="10">
    <source>
        <dbReference type="RuleBase" id="RU362091"/>
    </source>
</evidence>
<organism evidence="12 13">
    <name type="scientific">Hyphomicrobium album</name>
    <dbReference type="NCBI Taxonomy" id="2665159"/>
    <lineage>
        <taxon>Bacteria</taxon>
        <taxon>Pseudomonadati</taxon>
        <taxon>Pseudomonadota</taxon>
        <taxon>Alphaproteobacteria</taxon>
        <taxon>Hyphomicrobiales</taxon>
        <taxon>Hyphomicrobiaceae</taxon>
        <taxon>Hyphomicrobium</taxon>
    </lineage>
</organism>
<dbReference type="Gene3D" id="1.20.1730.10">
    <property type="entry name" value="Sodium/glucose cotransporter"/>
    <property type="match status" value="1"/>
</dbReference>
<evidence type="ECO:0000256" key="4">
    <source>
        <dbReference type="ARBA" id="ARBA00022475"/>
    </source>
</evidence>
<protein>
    <submittedName>
        <fullName evidence="12">Uncharacterized protein</fullName>
    </submittedName>
</protein>
<keyword evidence="4" id="KW-1003">Cell membrane</keyword>
<evidence type="ECO:0000256" key="7">
    <source>
        <dbReference type="ARBA" id="ARBA00022989"/>
    </source>
</evidence>
<gene>
    <name evidence="12" type="ORF">GIW81_09525</name>
</gene>
<feature type="transmembrane region" description="Helical" evidence="11">
    <location>
        <begin position="596"/>
        <end position="623"/>
    </location>
</feature>
<dbReference type="PANTHER" id="PTHR48086:SF5">
    <property type="entry name" value="NA(+):SOLUTE SYMPORTER (SSF FAMILY)"/>
    <property type="match status" value="1"/>
</dbReference>
<dbReference type="EMBL" id="WMBQ01000001">
    <property type="protein sequence ID" value="MTD94569.1"/>
    <property type="molecule type" value="Genomic_DNA"/>
</dbReference>